<evidence type="ECO:0000259" key="15">
    <source>
        <dbReference type="Pfam" id="PF01225"/>
    </source>
</evidence>
<dbReference type="InterPro" id="IPR036565">
    <property type="entry name" value="Mur-like_cat_sf"/>
</dbReference>
<protein>
    <recommendedName>
        <fullName evidence="3 14">UDP-N-acetylmuramate--L-alanine ligase</fullName>
        <ecNumber evidence="3 14">6.3.2.8</ecNumber>
    </recommendedName>
    <alternativeName>
        <fullName evidence="14">UDP-N-acetylmuramoyl-L-alanine synthetase</fullName>
    </alternativeName>
</protein>
<feature type="binding site" evidence="14">
    <location>
        <begin position="127"/>
        <end position="133"/>
    </location>
    <ligand>
        <name>ATP</name>
        <dbReference type="ChEBI" id="CHEBI:30616"/>
    </ligand>
</feature>
<evidence type="ECO:0000256" key="6">
    <source>
        <dbReference type="ARBA" id="ARBA00022618"/>
    </source>
</evidence>
<keyword evidence="6 14" id="KW-0132">Cell division</keyword>
<dbReference type="Pfam" id="PF02875">
    <property type="entry name" value="Mur_ligase_C"/>
    <property type="match status" value="1"/>
</dbReference>
<comment type="caution">
    <text evidence="18">The sequence shown here is derived from an EMBL/GenBank/DDBJ whole genome shotgun (WGS) entry which is preliminary data.</text>
</comment>
<evidence type="ECO:0000256" key="1">
    <source>
        <dbReference type="ARBA" id="ARBA00004496"/>
    </source>
</evidence>
<keyword evidence="12 14" id="KW-0961">Cell wall biogenesis/degradation</keyword>
<dbReference type="SUPFAM" id="SSF53623">
    <property type="entry name" value="MurD-like peptide ligases, catalytic domain"/>
    <property type="match status" value="1"/>
</dbReference>
<dbReference type="InterPro" id="IPR005758">
    <property type="entry name" value="UDP-N-AcMur_Ala_ligase_MurC"/>
</dbReference>
<evidence type="ECO:0000256" key="5">
    <source>
        <dbReference type="ARBA" id="ARBA00022598"/>
    </source>
</evidence>
<feature type="domain" description="Mur ligase central" evidence="17">
    <location>
        <begin position="125"/>
        <end position="307"/>
    </location>
</feature>
<dbReference type="NCBIfam" id="TIGR01082">
    <property type="entry name" value="murC"/>
    <property type="match status" value="1"/>
</dbReference>
<dbReference type="Gene3D" id="3.40.1190.10">
    <property type="entry name" value="Mur-like, catalytic domain"/>
    <property type="match status" value="1"/>
</dbReference>
<dbReference type="InterPro" id="IPR000713">
    <property type="entry name" value="Mur_ligase_N"/>
</dbReference>
<dbReference type="GO" id="GO:0008763">
    <property type="term" value="F:UDP-N-acetylmuramate-L-alanine ligase activity"/>
    <property type="evidence" value="ECO:0007669"/>
    <property type="project" value="UniProtKB-UniRule"/>
</dbReference>
<evidence type="ECO:0000256" key="10">
    <source>
        <dbReference type="ARBA" id="ARBA00022984"/>
    </source>
</evidence>
<dbReference type="GO" id="GO:0071555">
    <property type="term" value="P:cell wall organization"/>
    <property type="evidence" value="ECO:0007669"/>
    <property type="project" value="UniProtKB-KW"/>
</dbReference>
<dbReference type="EMBL" id="MHSR01000025">
    <property type="protein sequence ID" value="OHA45871.1"/>
    <property type="molecule type" value="Genomic_DNA"/>
</dbReference>
<evidence type="ECO:0000256" key="8">
    <source>
        <dbReference type="ARBA" id="ARBA00022840"/>
    </source>
</evidence>
<gene>
    <name evidence="14" type="primary">murC</name>
    <name evidence="18" type="ORF">A2828_01205</name>
</gene>
<keyword evidence="11 14" id="KW-0131">Cell cycle</keyword>
<keyword evidence="4 14" id="KW-0963">Cytoplasm</keyword>
<evidence type="ECO:0000256" key="7">
    <source>
        <dbReference type="ARBA" id="ARBA00022741"/>
    </source>
</evidence>
<dbReference type="SUPFAM" id="SSF53244">
    <property type="entry name" value="MurD-like peptide ligases, peptide-binding domain"/>
    <property type="match status" value="1"/>
</dbReference>
<evidence type="ECO:0000259" key="17">
    <source>
        <dbReference type="Pfam" id="PF08245"/>
    </source>
</evidence>
<evidence type="ECO:0000256" key="3">
    <source>
        <dbReference type="ARBA" id="ARBA00012211"/>
    </source>
</evidence>
<keyword evidence="5 14" id="KW-0436">Ligase</keyword>
<dbReference type="InterPro" id="IPR004101">
    <property type="entry name" value="Mur_ligase_C"/>
</dbReference>
<reference evidence="18 19" key="1">
    <citation type="journal article" date="2016" name="Nat. Commun.">
        <title>Thousands of microbial genomes shed light on interconnected biogeochemical processes in an aquifer system.</title>
        <authorList>
            <person name="Anantharaman K."/>
            <person name="Brown C.T."/>
            <person name="Hug L.A."/>
            <person name="Sharon I."/>
            <person name="Castelle C.J."/>
            <person name="Probst A.J."/>
            <person name="Thomas B.C."/>
            <person name="Singh A."/>
            <person name="Wilkins M.J."/>
            <person name="Karaoz U."/>
            <person name="Brodie E.L."/>
            <person name="Williams K.H."/>
            <person name="Hubbard S.S."/>
            <person name="Banfield J.F."/>
        </authorList>
    </citation>
    <scope>NUCLEOTIDE SEQUENCE [LARGE SCALE GENOMIC DNA]</scope>
</reference>
<dbReference type="UniPathway" id="UPA00219"/>
<keyword evidence="7 14" id="KW-0547">Nucleotide-binding</keyword>
<dbReference type="GO" id="GO:0009252">
    <property type="term" value="P:peptidoglycan biosynthetic process"/>
    <property type="evidence" value="ECO:0007669"/>
    <property type="project" value="UniProtKB-UniRule"/>
</dbReference>
<dbReference type="GO" id="GO:0005737">
    <property type="term" value="C:cytoplasm"/>
    <property type="evidence" value="ECO:0007669"/>
    <property type="project" value="UniProtKB-SubCell"/>
</dbReference>
<comment type="pathway">
    <text evidence="2 14">Cell wall biogenesis; peptidoglycan biosynthesis.</text>
</comment>
<dbReference type="Gene3D" id="3.90.190.20">
    <property type="entry name" value="Mur ligase, C-terminal domain"/>
    <property type="match status" value="1"/>
</dbReference>
<dbReference type="InterPro" id="IPR013221">
    <property type="entry name" value="Mur_ligase_cen"/>
</dbReference>
<evidence type="ECO:0000313" key="18">
    <source>
        <dbReference type="EMBL" id="OHA45871.1"/>
    </source>
</evidence>
<dbReference type="Pfam" id="PF01225">
    <property type="entry name" value="Mur_ligase"/>
    <property type="match status" value="1"/>
</dbReference>
<evidence type="ECO:0000256" key="11">
    <source>
        <dbReference type="ARBA" id="ARBA00023306"/>
    </source>
</evidence>
<comment type="catalytic activity">
    <reaction evidence="13 14">
        <text>UDP-N-acetyl-alpha-D-muramate + L-alanine + ATP = UDP-N-acetyl-alpha-D-muramoyl-L-alanine + ADP + phosphate + H(+)</text>
        <dbReference type="Rhea" id="RHEA:23372"/>
        <dbReference type="ChEBI" id="CHEBI:15378"/>
        <dbReference type="ChEBI" id="CHEBI:30616"/>
        <dbReference type="ChEBI" id="CHEBI:43474"/>
        <dbReference type="ChEBI" id="CHEBI:57972"/>
        <dbReference type="ChEBI" id="CHEBI:70757"/>
        <dbReference type="ChEBI" id="CHEBI:83898"/>
        <dbReference type="ChEBI" id="CHEBI:456216"/>
        <dbReference type="EC" id="6.3.2.8"/>
    </reaction>
</comment>
<comment type="function">
    <text evidence="14">Cell wall formation.</text>
</comment>
<evidence type="ECO:0000256" key="14">
    <source>
        <dbReference type="HAMAP-Rule" id="MF_00046"/>
    </source>
</evidence>
<dbReference type="HAMAP" id="MF_00046">
    <property type="entry name" value="MurC"/>
    <property type="match status" value="1"/>
</dbReference>
<dbReference type="Proteomes" id="UP000178869">
    <property type="component" value="Unassembled WGS sequence"/>
</dbReference>
<dbReference type="GO" id="GO:0008360">
    <property type="term" value="P:regulation of cell shape"/>
    <property type="evidence" value="ECO:0007669"/>
    <property type="project" value="UniProtKB-KW"/>
</dbReference>
<accession>A0A1G2PE42</accession>
<evidence type="ECO:0000313" key="19">
    <source>
        <dbReference type="Proteomes" id="UP000178869"/>
    </source>
</evidence>
<feature type="domain" description="Mur ligase N-terminal catalytic" evidence="15">
    <location>
        <begin position="10"/>
        <end position="121"/>
    </location>
</feature>
<dbReference type="InterPro" id="IPR050061">
    <property type="entry name" value="MurCDEF_pg_biosynth"/>
</dbReference>
<keyword evidence="8 14" id="KW-0067">ATP-binding</keyword>
<dbReference type="EC" id="6.3.2.8" evidence="3 14"/>
<dbReference type="AlphaFoldDB" id="A0A1G2PE42"/>
<keyword evidence="10 14" id="KW-0573">Peptidoglycan synthesis</keyword>
<dbReference type="PANTHER" id="PTHR43445:SF3">
    <property type="entry name" value="UDP-N-ACETYLMURAMATE--L-ALANINE LIGASE"/>
    <property type="match status" value="1"/>
</dbReference>
<evidence type="ECO:0000256" key="12">
    <source>
        <dbReference type="ARBA" id="ARBA00023316"/>
    </source>
</evidence>
<dbReference type="Pfam" id="PF08245">
    <property type="entry name" value="Mur_ligase_M"/>
    <property type="match status" value="1"/>
</dbReference>
<organism evidence="18 19">
    <name type="scientific">Candidatus Terrybacteria bacterium RIFCSPHIGHO2_01_FULL_43_35</name>
    <dbReference type="NCBI Taxonomy" id="1802361"/>
    <lineage>
        <taxon>Bacteria</taxon>
        <taxon>Candidatus Terryibacteriota</taxon>
    </lineage>
</organism>
<sequence>MRKLLNNASRIHLIGIKGVGMTALAQILSGYDKKITGSDTDERFFTDKVLKHLKIKVYRHFSRENIGDVDAVICSAAYILEKEGQVFGFGSAKEEIEKAKAMNIPILLYSEAVAEIFNATYGIAVAGSHGKSTTSAMAAVMLENAGLDPLAIVGTKVLNWEANARIAQNKNFKSLFVLEADEYKDAFLRYDPKTIMLTNIDWDHPDYFKTPLAYRKSFQKFIAKLSKKDKFIFFVDDPEIKVISVSCHAGMKIGYGFSPASRLQIVSWISHKNGSSFCLYFDGKNIGTFDIRLFGRHNVLNAAAVVSLGLSLGIPKDKIRRGLYAFKGTTRRFEILSASNPVIIDDYAHHPSEIKATIGAARTAFPDRRIVVLFQPHTFSRTKALFKDFVAALKLADLPLILRTYASAREKESSGGITSVALSRKLKTSHYNNIGQAQKNLKKILHPDDILITMGAGNVWEVGQYLAKQQLHGKQASG</sequence>
<evidence type="ECO:0000256" key="9">
    <source>
        <dbReference type="ARBA" id="ARBA00022960"/>
    </source>
</evidence>
<comment type="similarity">
    <text evidence="14">Belongs to the MurCDEF family.</text>
</comment>
<evidence type="ECO:0000256" key="4">
    <source>
        <dbReference type="ARBA" id="ARBA00022490"/>
    </source>
</evidence>
<dbReference type="SUPFAM" id="SSF51984">
    <property type="entry name" value="MurCD N-terminal domain"/>
    <property type="match status" value="1"/>
</dbReference>
<evidence type="ECO:0000256" key="13">
    <source>
        <dbReference type="ARBA" id="ARBA00047833"/>
    </source>
</evidence>
<dbReference type="InterPro" id="IPR036615">
    <property type="entry name" value="Mur_ligase_C_dom_sf"/>
</dbReference>
<proteinExistence type="inferred from homology"/>
<dbReference type="GO" id="GO:0005524">
    <property type="term" value="F:ATP binding"/>
    <property type="evidence" value="ECO:0007669"/>
    <property type="project" value="UniProtKB-UniRule"/>
</dbReference>
<name>A0A1G2PE42_9BACT</name>
<evidence type="ECO:0000259" key="16">
    <source>
        <dbReference type="Pfam" id="PF02875"/>
    </source>
</evidence>
<dbReference type="PANTHER" id="PTHR43445">
    <property type="entry name" value="UDP-N-ACETYLMURAMATE--L-ALANINE LIGASE-RELATED"/>
    <property type="match status" value="1"/>
</dbReference>
<comment type="subcellular location">
    <subcellularLocation>
        <location evidence="1 14">Cytoplasm</location>
    </subcellularLocation>
</comment>
<keyword evidence="9 14" id="KW-0133">Cell shape</keyword>
<evidence type="ECO:0000256" key="2">
    <source>
        <dbReference type="ARBA" id="ARBA00004752"/>
    </source>
</evidence>
<dbReference type="Gene3D" id="3.40.50.720">
    <property type="entry name" value="NAD(P)-binding Rossmann-like Domain"/>
    <property type="match status" value="1"/>
</dbReference>
<feature type="domain" description="Mur ligase C-terminal" evidence="16">
    <location>
        <begin position="331"/>
        <end position="457"/>
    </location>
</feature>
<dbReference type="GO" id="GO:0051301">
    <property type="term" value="P:cell division"/>
    <property type="evidence" value="ECO:0007669"/>
    <property type="project" value="UniProtKB-KW"/>
</dbReference>